<accession>A0A743SQ58</accession>
<dbReference type="EMBL" id="DAAUQX010000115">
    <property type="protein sequence ID" value="HAF2131254.1"/>
    <property type="molecule type" value="Genomic_DNA"/>
</dbReference>
<organism evidence="1">
    <name type="scientific">Salmonella enterica</name>
    <name type="common">Salmonella choleraesuis</name>
    <dbReference type="NCBI Taxonomy" id="28901"/>
    <lineage>
        <taxon>Bacteria</taxon>
        <taxon>Pseudomonadati</taxon>
        <taxon>Pseudomonadota</taxon>
        <taxon>Gammaproteobacteria</taxon>
        <taxon>Enterobacterales</taxon>
        <taxon>Enterobacteriaceae</taxon>
        <taxon>Salmonella</taxon>
    </lineage>
</organism>
<name>A0A743SQ58_SALER</name>
<sequence length="84" mass="10015">MKGKKTPLAEYLDDYEIGHLQTMSLEEYKYHLECEGFLFIDSHSFLVDGFVGRTYAASREQLDLLIKHLQKLRYKMDKHPTRYL</sequence>
<comment type="caution">
    <text evidence="1">The sequence shown here is derived from an EMBL/GenBank/DDBJ whole genome shotgun (WGS) entry which is preliminary data.</text>
</comment>
<reference evidence="1" key="2">
    <citation type="submission" date="2020-02" db="EMBL/GenBank/DDBJ databases">
        <authorList>
            <consortium name="NCBI Pathogen Detection Project"/>
        </authorList>
    </citation>
    <scope>NUCLEOTIDE SEQUENCE</scope>
    <source>
        <strain evidence="1">MA.CK_00/00001968</strain>
    </source>
</reference>
<protein>
    <submittedName>
        <fullName evidence="1">Uncharacterized protein</fullName>
    </submittedName>
</protein>
<gene>
    <name evidence="1" type="ORF">G9F27_005614</name>
</gene>
<reference evidence="1" key="1">
    <citation type="journal article" date="2018" name="Genome Biol.">
        <title>SKESA: strategic k-mer extension for scrupulous assemblies.</title>
        <authorList>
            <person name="Souvorov A."/>
            <person name="Agarwala R."/>
            <person name="Lipman D.J."/>
        </authorList>
    </citation>
    <scope>NUCLEOTIDE SEQUENCE</scope>
    <source>
        <strain evidence="1">MA.CK_00/00001968</strain>
    </source>
</reference>
<dbReference type="AlphaFoldDB" id="A0A743SQ58"/>
<evidence type="ECO:0000313" key="1">
    <source>
        <dbReference type="EMBL" id="HAF2131254.1"/>
    </source>
</evidence>
<proteinExistence type="predicted"/>